<dbReference type="AlphaFoldDB" id="A0A6N9HG91"/>
<comment type="caution">
    <text evidence="7">The sequence shown here is derived from an EMBL/GenBank/DDBJ whole genome shotgun (WGS) entry which is preliminary data.</text>
</comment>
<dbReference type="Proteomes" id="UP000448575">
    <property type="component" value="Unassembled WGS sequence"/>
</dbReference>
<dbReference type="PANTHER" id="PTHR30329:SF20">
    <property type="entry name" value="EXPORTED PROTEIN"/>
    <property type="match status" value="1"/>
</dbReference>
<dbReference type="PRINTS" id="PR01021">
    <property type="entry name" value="OMPADOMAIN"/>
</dbReference>
<dbReference type="EMBL" id="WWCJ01000005">
    <property type="protein sequence ID" value="MYN02042.1"/>
    <property type="molecule type" value="Genomic_DNA"/>
</dbReference>
<feature type="signal peptide" evidence="5">
    <location>
        <begin position="1"/>
        <end position="23"/>
    </location>
</feature>
<dbReference type="InterPro" id="IPR036737">
    <property type="entry name" value="OmpA-like_sf"/>
</dbReference>
<keyword evidence="5" id="KW-0732">Signal</keyword>
<proteinExistence type="predicted"/>
<evidence type="ECO:0000256" key="4">
    <source>
        <dbReference type="SAM" id="Coils"/>
    </source>
</evidence>
<dbReference type="InterPro" id="IPR006665">
    <property type="entry name" value="OmpA-like"/>
</dbReference>
<keyword evidence="8" id="KW-1185">Reference proteome</keyword>
<dbReference type="PROSITE" id="PS51257">
    <property type="entry name" value="PROKAR_LIPOPROTEIN"/>
    <property type="match status" value="1"/>
</dbReference>
<evidence type="ECO:0000259" key="6">
    <source>
        <dbReference type="PROSITE" id="PS51123"/>
    </source>
</evidence>
<keyword evidence="4" id="KW-0175">Coiled coil</keyword>
<dbReference type="InterPro" id="IPR050330">
    <property type="entry name" value="Bact_OuterMem_StrucFunc"/>
</dbReference>
<dbReference type="InterPro" id="IPR006690">
    <property type="entry name" value="OMPA-like_CS"/>
</dbReference>
<organism evidence="7 8">
    <name type="scientific">Pseudoduganella guangdongensis</name>
    <dbReference type="NCBI Taxonomy" id="2692179"/>
    <lineage>
        <taxon>Bacteria</taxon>
        <taxon>Pseudomonadati</taxon>
        <taxon>Pseudomonadota</taxon>
        <taxon>Betaproteobacteria</taxon>
        <taxon>Burkholderiales</taxon>
        <taxon>Oxalobacteraceae</taxon>
        <taxon>Telluria group</taxon>
        <taxon>Pseudoduganella</taxon>
    </lineage>
</organism>
<dbReference type="InterPro" id="IPR006664">
    <property type="entry name" value="OMP_bac"/>
</dbReference>
<dbReference type="PRINTS" id="PR01023">
    <property type="entry name" value="NAFLGMOTY"/>
</dbReference>
<dbReference type="PANTHER" id="PTHR30329">
    <property type="entry name" value="STATOR ELEMENT OF FLAGELLAR MOTOR COMPLEX"/>
    <property type="match status" value="1"/>
</dbReference>
<evidence type="ECO:0000313" key="7">
    <source>
        <dbReference type="EMBL" id="MYN02042.1"/>
    </source>
</evidence>
<evidence type="ECO:0000256" key="3">
    <source>
        <dbReference type="PROSITE-ProRule" id="PRU00473"/>
    </source>
</evidence>
<dbReference type="Pfam" id="PF00691">
    <property type="entry name" value="OmpA"/>
    <property type="match status" value="1"/>
</dbReference>
<feature type="chain" id="PRO_5026693644" evidence="5">
    <location>
        <begin position="24"/>
        <end position="304"/>
    </location>
</feature>
<evidence type="ECO:0000256" key="1">
    <source>
        <dbReference type="ARBA" id="ARBA00004442"/>
    </source>
</evidence>
<dbReference type="Pfam" id="PF14346">
    <property type="entry name" value="DUF4398"/>
    <property type="match status" value="1"/>
</dbReference>
<dbReference type="PROSITE" id="PS01068">
    <property type="entry name" value="OMPA_1"/>
    <property type="match status" value="1"/>
</dbReference>
<accession>A0A6N9HG91</accession>
<dbReference type="InterPro" id="IPR025511">
    <property type="entry name" value="DUF4398"/>
</dbReference>
<reference evidence="7 8" key="1">
    <citation type="submission" date="2019-12" db="EMBL/GenBank/DDBJ databases">
        <title>Novel species isolated from a subtropical stream in China.</title>
        <authorList>
            <person name="Lu H."/>
        </authorList>
    </citation>
    <scope>NUCLEOTIDE SEQUENCE [LARGE SCALE GENOMIC DNA]</scope>
    <source>
        <strain evidence="7 8">DS3</strain>
    </source>
</reference>
<evidence type="ECO:0000256" key="5">
    <source>
        <dbReference type="SAM" id="SignalP"/>
    </source>
</evidence>
<dbReference type="Gene3D" id="3.30.1330.60">
    <property type="entry name" value="OmpA-like domain"/>
    <property type="match status" value="1"/>
</dbReference>
<dbReference type="CDD" id="cd07185">
    <property type="entry name" value="OmpA_C-like"/>
    <property type="match status" value="1"/>
</dbReference>
<sequence>MSKPLFQPAALAAAILLAACSTAPTTTTELELARANYAQAQGNPLVAKYANTELAAATRALDQANTAAAKNESLANIDQLAYVAKQKIASAEEYARARAAEDRMTDAAAQRDQVRLDARTAEAEAAKRRAEQARMEAEAAQNQAQAAQNQAASAEAATRDAQARAAALANALSELQAKQTERGIVITFGDVLFNVDQANLTAQGLATAQRLADVLRDHPERSVLVEGFTDSTGSDAYNLQLSQRRAEAIRSALSQMGVDRARIETRGYGEAYPVAGNATAGERQLNRRVEIVLSEAGRPVTTRR</sequence>
<dbReference type="GO" id="GO:0009279">
    <property type="term" value="C:cell outer membrane"/>
    <property type="evidence" value="ECO:0007669"/>
    <property type="project" value="UniProtKB-SubCell"/>
</dbReference>
<keyword evidence="2 3" id="KW-0472">Membrane</keyword>
<dbReference type="RefSeq" id="WP_161025050.1">
    <property type="nucleotide sequence ID" value="NZ_WWCJ01000005.1"/>
</dbReference>
<protein>
    <submittedName>
        <fullName evidence="7">OmpA family protein</fullName>
    </submittedName>
</protein>
<feature type="domain" description="OmpA-like" evidence="6">
    <location>
        <begin position="180"/>
        <end position="297"/>
    </location>
</feature>
<dbReference type="SUPFAM" id="SSF103088">
    <property type="entry name" value="OmpA-like"/>
    <property type="match status" value="1"/>
</dbReference>
<name>A0A6N9HG91_9BURK</name>
<gene>
    <name evidence="7" type="ORF">GTP41_07990</name>
</gene>
<evidence type="ECO:0000256" key="2">
    <source>
        <dbReference type="ARBA" id="ARBA00023136"/>
    </source>
</evidence>
<dbReference type="PROSITE" id="PS51123">
    <property type="entry name" value="OMPA_2"/>
    <property type="match status" value="1"/>
</dbReference>
<comment type="subcellular location">
    <subcellularLocation>
        <location evidence="1">Cell outer membrane</location>
    </subcellularLocation>
</comment>
<evidence type="ECO:0000313" key="8">
    <source>
        <dbReference type="Proteomes" id="UP000448575"/>
    </source>
</evidence>
<feature type="coiled-coil region" evidence="4">
    <location>
        <begin position="116"/>
        <end position="178"/>
    </location>
</feature>